<name>A0ABQ3Q355_9ACTN</name>
<dbReference type="EMBL" id="BNDX01000008">
    <property type="protein sequence ID" value="GHI31696.1"/>
    <property type="molecule type" value="Genomic_DNA"/>
</dbReference>
<dbReference type="Gene3D" id="3.60.21.10">
    <property type="match status" value="1"/>
</dbReference>
<protein>
    <recommendedName>
        <fullName evidence="2">Calcineurin-like phosphoesterase domain-containing protein</fullName>
    </recommendedName>
</protein>
<evidence type="ECO:0000259" key="2">
    <source>
        <dbReference type="Pfam" id="PF00149"/>
    </source>
</evidence>
<dbReference type="InterPro" id="IPR029052">
    <property type="entry name" value="Metallo-depent_PP-like"/>
</dbReference>
<sequence length="412" mass="44525">MTTDGRNLRQIVATTDVHSAFDNAAPFLTHLHSLRPTSLIVDCGDFFEGSGYYRLARGTIERGILLRLYDVLAPGNHGWPHYFEPDLHRRTVCANAVDANTGDALFRRLYIADIDGRRVGVTAVIGWQAFHSIPAAQRVGQCVTDPLQSLREVILAHHEVDSWVLLSHSGFDEDRKLAATCPFLDVVFAGHCHSDQYGPVRVDGTLVAKGRELADGYAIATPVGTGWGAGTTSFPNRAPSRFPMELADLCSLIENVKQQLAAVLGPISPAYRHQPLDRRSLLVELTARLRTALGADAVILNETALRAVPLCDTLTQGDLLSIEPFANQLVHAHVPEPARSGLRGLLSGLTAQTGPLVTAPDPLPDAITTVLTTDYLADTYLGGRTYEAGLRLDQAVQHILIITAPVTAEGSS</sequence>
<organism evidence="3 4">
    <name type="scientific">Streptomyces daghestanicus</name>
    <dbReference type="NCBI Taxonomy" id="66885"/>
    <lineage>
        <taxon>Bacteria</taxon>
        <taxon>Bacillati</taxon>
        <taxon>Actinomycetota</taxon>
        <taxon>Actinomycetes</taxon>
        <taxon>Kitasatosporales</taxon>
        <taxon>Streptomycetaceae</taxon>
        <taxon>Streptomyces</taxon>
    </lineage>
</organism>
<dbReference type="RefSeq" id="WP_190077913.1">
    <property type="nucleotide sequence ID" value="NZ_BMTC01000021.1"/>
</dbReference>
<dbReference type="PANTHER" id="PTHR11575:SF24">
    <property type="entry name" value="5'-NUCLEOTIDASE"/>
    <property type="match status" value="1"/>
</dbReference>
<gene>
    <name evidence="3" type="ORF">Sdagh_34260</name>
</gene>
<dbReference type="Proteomes" id="UP001052655">
    <property type="component" value="Unassembled WGS sequence"/>
</dbReference>
<feature type="domain" description="Calcineurin-like phosphoesterase" evidence="2">
    <location>
        <begin position="11"/>
        <end position="194"/>
    </location>
</feature>
<dbReference type="PRINTS" id="PR01607">
    <property type="entry name" value="APYRASEFAMLY"/>
</dbReference>
<evidence type="ECO:0000313" key="4">
    <source>
        <dbReference type="Proteomes" id="UP001052655"/>
    </source>
</evidence>
<evidence type="ECO:0000313" key="3">
    <source>
        <dbReference type="EMBL" id="GHI31696.1"/>
    </source>
</evidence>
<evidence type="ECO:0000256" key="1">
    <source>
        <dbReference type="RuleBase" id="RU362119"/>
    </source>
</evidence>
<dbReference type="InterPro" id="IPR004843">
    <property type="entry name" value="Calcineurin-like_PHP"/>
</dbReference>
<proteinExistence type="inferred from homology"/>
<keyword evidence="1" id="KW-0547">Nucleotide-binding</keyword>
<dbReference type="InterPro" id="IPR006179">
    <property type="entry name" value="5_nucleotidase/apyrase"/>
</dbReference>
<keyword evidence="4" id="KW-1185">Reference proteome</keyword>
<accession>A0ABQ3Q355</accession>
<reference evidence="3" key="1">
    <citation type="submission" date="2024-05" db="EMBL/GenBank/DDBJ databases">
        <title>Whole genome shotgun sequence of Streptomyces daghestanicus NBRC 12762.</title>
        <authorList>
            <person name="Komaki H."/>
            <person name="Tamura T."/>
        </authorList>
    </citation>
    <scope>NUCLEOTIDE SEQUENCE</scope>
    <source>
        <strain evidence="3">NBRC 12762</strain>
    </source>
</reference>
<comment type="caution">
    <text evidence="3">The sequence shown here is derived from an EMBL/GenBank/DDBJ whole genome shotgun (WGS) entry which is preliminary data.</text>
</comment>
<comment type="similarity">
    <text evidence="1">Belongs to the 5'-nucleotidase family.</text>
</comment>
<dbReference type="PANTHER" id="PTHR11575">
    <property type="entry name" value="5'-NUCLEOTIDASE-RELATED"/>
    <property type="match status" value="1"/>
</dbReference>
<dbReference type="Pfam" id="PF00149">
    <property type="entry name" value="Metallophos"/>
    <property type="match status" value="1"/>
</dbReference>
<keyword evidence="1" id="KW-0378">Hydrolase</keyword>
<dbReference type="SUPFAM" id="SSF56300">
    <property type="entry name" value="Metallo-dependent phosphatases"/>
    <property type="match status" value="1"/>
</dbReference>